<dbReference type="Proteomes" id="UP000178313">
    <property type="component" value="Unassembled WGS sequence"/>
</dbReference>
<dbReference type="GO" id="GO:0016810">
    <property type="term" value="F:hydrolase activity, acting on carbon-nitrogen (but not peptide) bonds"/>
    <property type="evidence" value="ECO:0007669"/>
    <property type="project" value="InterPro"/>
</dbReference>
<dbReference type="InterPro" id="IPR051398">
    <property type="entry name" value="Polysacch_Deacetylase"/>
</dbReference>
<dbReference type="CDD" id="cd10918">
    <property type="entry name" value="CE4_NodB_like_5s_6s"/>
    <property type="match status" value="1"/>
</dbReference>
<dbReference type="InterPro" id="IPR011330">
    <property type="entry name" value="Glyco_hydro/deAcase_b/a-brl"/>
</dbReference>
<dbReference type="PROSITE" id="PS51677">
    <property type="entry name" value="NODB"/>
    <property type="match status" value="1"/>
</dbReference>
<proteinExistence type="predicted"/>
<feature type="domain" description="NodB homology" evidence="2">
    <location>
        <begin position="134"/>
        <end position="286"/>
    </location>
</feature>
<evidence type="ECO:0000259" key="2">
    <source>
        <dbReference type="PROSITE" id="PS51677"/>
    </source>
</evidence>
<dbReference type="EMBL" id="MGGZ01000002">
    <property type="protein sequence ID" value="OGM57935.1"/>
    <property type="molecule type" value="Genomic_DNA"/>
</dbReference>
<evidence type="ECO:0000313" key="3">
    <source>
        <dbReference type="EMBL" id="OGM57935.1"/>
    </source>
</evidence>
<evidence type="ECO:0000313" key="4">
    <source>
        <dbReference type="Proteomes" id="UP000178313"/>
    </source>
</evidence>
<keyword evidence="1" id="KW-0732">Signal</keyword>
<dbReference type="Gene3D" id="3.20.20.370">
    <property type="entry name" value="Glycoside hydrolase/deacetylase"/>
    <property type="match status" value="1"/>
</dbReference>
<sequence>MKKKQFLPFLLLVTLFLILVVLISPKIKGLGLLVISPEGLAEKYKTAPTPTPTPKPLTFAEMNALYGPCVTLPTLMYHHIQDKTLAQEKNQTALSVDTETFKSQMRYLKDRGYGVLGMEDLIAFFDEARVLPKKSVLLTFDDGYDDFYRNALPVLNELGIKATVFVPTGLMDNPGYLSWNEIALASSSSVLYANHTWSHKNMQTTKEKIEFEIGTADNQLAERSLNSPKVFAYTYGLVSDWAKTYLDKLGYKLAFSTRPGSTLCKKQRLELPRVRIGDVPLSVYGF</sequence>
<dbReference type="InterPro" id="IPR002509">
    <property type="entry name" value="NODB_dom"/>
</dbReference>
<dbReference type="AlphaFoldDB" id="A0A1F8B3B2"/>
<dbReference type="PANTHER" id="PTHR34216">
    <property type="match status" value="1"/>
</dbReference>
<evidence type="ECO:0000256" key="1">
    <source>
        <dbReference type="ARBA" id="ARBA00022729"/>
    </source>
</evidence>
<reference evidence="3 4" key="1">
    <citation type="journal article" date="2016" name="Nat. Commun.">
        <title>Thousands of microbial genomes shed light on interconnected biogeochemical processes in an aquifer system.</title>
        <authorList>
            <person name="Anantharaman K."/>
            <person name="Brown C.T."/>
            <person name="Hug L.A."/>
            <person name="Sharon I."/>
            <person name="Castelle C.J."/>
            <person name="Probst A.J."/>
            <person name="Thomas B.C."/>
            <person name="Singh A."/>
            <person name="Wilkins M.J."/>
            <person name="Karaoz U."/>
            <person name="Brodie E.L."/>
            <person name="Williams K.H."/>
            <person name="Hubbard S.S."/>
            <person name="Banfield J.F."/>
        </authorList>
    </citation>
    <scope>NUCLEOTIDE SEQUENCE [LARGE SCALE GENOMIC DNA]</scope>
</reference>
<accession>A0A1F8B3B2</accession>
<organism evidence="3 4">
    <name type="scientific">Candidatus Woesebacteria bacterium RIFCSPHIGHO2_12_FULL_46_16</name>
    <dbReference type="NCBI Taxonomy" id="1802513"/>
    <lineage>
        <taxon>Bacteria</taxon>
        <taxon>Candidatus Woeseibacteriota</taxon>
    </lineage>
</organism>
<dbReference type="GO" id="GO:0005975">
    <property type="term" value="P:carbohydrate metabolic process"/>
    <property type="evidence" value="ECO:0007669"/>
    <property type="project" value="InterPro"/>
</dbReference>
<gene>
    <name evidence="3" type="ORF">A3E46_01895</name>
</gene>
<comment type="caution">
    <text evidence="3">The sequence shown here is derived from an EMBL/GenBank/DDBJ whole genome shotgun (WGS) entry which is preliminary data.</text>
</comment>
<dbReference type="STRING" id="1802513.A3E46_01895"/>
<dbReference type="Pfam" id="PF01522">
    <property type="entry name" value="Polysacc_deac_1"/>
    <property type="match status" value="1"/>
</dbReference>
<dbReference type="PANTHER" id="PTHR34216:SF7">
    <property type="entry name" value="POLY-BETA-1,6-N-ACETYL-D-GLUCOSAMINE N-DEACETYLASE"/>
    <property type="match status" value="1"/>
</dbReference>
<dbReference type="SUPFAM" id="SSF88713">
    <property type="entry name" value="Glycoside hydrolase/deacetylase"/>
    <property type="match status" value="1"/>
</dbReference>
<protein>
    <recommendedName>
        <fullName evidence="2">NodB homology domain-containing protein</fullName>
    </recommendedName>
</protein>
<name>A0A1F8B3B2_9BACT</name>